<dbReference type="Proteomes" id="UP000472267">
    <property type="component" value="Unassembled WGS sequence"/>
</dbReference>
<feature type="domain" description="MKRN2 opposite strand protein-like N-terminal" evidence="1">
    <location>
        <begin position="10"/>
        <end position="36"/>
    </location>
</feature>
<evidence type="ECO:0000313" key="2">
    <source>
        <dbReference type="Ensembl" id="ENSSFAP00005003757.1"/>
    </source>
</evidence>
<evidence type="ECO:0000313" key="3">
    <source>
        <dbReference type="Proteomes" id="UP000472267"/>
    </source>
</evidence>
<protein>
    <recommendedName>
        <fullName evidence="1">MKRN2 opposite strand protein-like N-terminal domain-containing protein</fullName>
    </recommendedName>
</protein>
<dbReference type="Ensembl" id="ENSSFAT00005004025.1">
    <property type="protein sequence ID" value="ENSSFAP00005003757.1"/>
    <property type="gene ID" value="ENSSFAG00005002563.1"/>
</dbReference>
<evidence type="ECO:0000259" key="1">
    <source>
        <dbReference type="Pfam" id="PF22795"/>
    </source>
</evidence>
<accession>A0A672FDI6</accession>
<name>A0A672FDI6_SALFA</name>
<dbReference type="InParanoid" id="A0A672FDI6"/>
<sequence>DHCPLMECRVIRLLHCQKQIFCLQLPERCPGCGEALSGSRLQEAPVSLPSPFSNAHKSSCCLLVAPAADNLSR</sequence>
<dbReference type="AlphaFoldDB" id="A0A672FDI6"/>
<dbReference type="InterPro" id="IPR053922">
    <property type="entry name" value="MKRN2OS-like_N"/>
</dbReference>
<organism evidence="2 3">
    <name type="scientific">Salarias fasciatus</name>
    <name type="common">Jewelled blenny</name>
    <name type="synonym">Blennius fasciatus</name>
    <dbReference type="NCBI Taxonomy" id="181472"/>
    <lineage>
        <taxon>Eukaryota</taxon>
        <taxon>Metazoa</taxon>
        <taxon>Chordata</taxon>
        <taxon>Craniata</taxon>
        <taxon>Vertebrata</taxon>
        <taxon>Euteleostomi</taxon>
        <taxon>Actinopterygii</taxon>
        <taxon>Neopterygii</taxon>
        <taxon>Teleostei</taxon>
        <taxon>Neoteleostei</taxon>
        <taxon>Acanthomorphata</taxon>
        <taxon>Ovalentaria</taxon>
        <taxon>Blenniimorphae</taxon>
        <taxon>Blenniiformes</taxon>
        <taxon>Blennioidei</taxon>
        <taxon>Blenniidae</taxon>
        <taxon>Salariinae</taxon>
        <taxon>Salarias</taxon>
    </lineage>
</organism>
<dbReference type="OMA" id="NAHKSSC"/>
<dbReference type="PANTHER" id="PTHR33963:SF2">
    <property type="entry name" value="MKRN2 OPPOSITE STRAND PROTEIN"/>
    <property type="match status" value="1"/>
</dbReference>
<keyword evidence="3" id="KW-1185">Reference proteome</keyword>
<proteinExistence type="predicted"/>
<dbReference type="PANTHER" id="PTHR33963">
    <property type="entry name" value="MKRN2 OPPOSITE STRAND PROTEIN"/>
    <property type="match status" value="1"/>
</dbReference>
<dbReference type="InterPro" id="IPR032016">
    <property type="entry name" value="MKRN2OS-like"/>
</dbReference>
<dbReference type="Pfam" id="PF22795">
    <property type="entry name" value="DUF4796_N"/>
    <property type="match status" value="1"/>
</dbReference>
<reference evidence="2" key="2">
    <citation type="submission" date="2025-09" db="UniProtKB">
        <authorList>
            <consortium name="Ensembl"/>
        </authorList>
    </citation>
    <scope>IDENTIFICATION</scope>
</reference>
<reference evidence="2" key="1">
    <citation type="submission" date="2025-08" db="UniProtKB">
        <authorList>
            <consortium name="Ensembl"/>
        </authorList>
    </citation>
    <scope>IDENTIFICATION</scope>
</reference>